<evidence type="ECO:0000313" key="1">
    <source>
        <dbReference type="EMBL" id="VDM44558.1"/>
    </source>
</evidence>
<dbReference type="SUPFAM" id="SSF53098">
    <property type="entry name" value="Ribonuclease H-like"/>
    <property type="match status" value="1"/>
</dbReference>
<gene>
    <name evidence="1" type="ORF">TCNE_LOCUS13237</name>
</gene>
<reference evidence="1 2" key="2">
    <citation type="submission" date="2018-11" db="EMBL/GenBank/DDBJ databases">
        <authorList>
            <consortium name="Pathogen Informatics"/>
        </authorList>
    </citation>
    <scope>NUCLEOTIDE SEQUENCE [LARGE SCALE GENOMIC DNA]</scope>
</reference>
<keyword evidence="2" id="KW-1185">Reference proteome</keyword>
<organism evidence="2 3">
    <name type="scientific">Toxocara canis</name>
    <name type="common">Canine roundworm</name>
    <dbReference type="NCBI Taxonomy" id="6265"/>
    <lineage>
        <taxon>Eukaryota</taxon>
        <taxon>Metazoa</taxon>
        <taxon>Ecdysozoa</taxon>
        <taxon>Nematoda</taxon>
        <taxon>Chromadorea</taxon>
        <taxon>Rhabditida</taxon>
        <taxon>Spirurina</taxon>
        <taxon>Ascaridomorpha</taxon>
        <taxon>Ascaridoidea</taxon>
        <taxon>Toxocaridae</taxon>
        <taxon>Toxocara</taxon>
    </lineage>
</organism>
<dbReference type="EMBL" id="UYWY01021627">
    <property type="protein sequence ID" value="VDM44558.1"/>
    <property type="molecule type" value="Genomic_DNA"/>
</dbReference>
<evidence type="ECO:0000313" key="3">
    <source>
        <dbReference type="WBParaSite" id="TCNE_0001323701-mRNA-1"/>
    </source>
</evidence>
<dbReference type="InterPro" id="IPR012337">
    <property type="entry name" value="RNaseH-like_sf"/>
</dbReference>
<dbReference type="WBParaSite" id="TCNE_0001323701-mRNA-1">
    <property type="protein sequence ID" value="TCNE_0001323701-mRNA-1"/>
    <property type="gene ID" value="TCNE_0001323701"/>
</dbReference>
<reference evidence="3" key="1">
    <citation type="submission" date="2016-06" db="UniProtKB">
        <authorList>
            <consortium name="WormBaseParasite"/>
        </authorList>
    </citation>
    <scope>IDENTIFICATION</scope>
</reference>
<protein>
    <submittedName>
        <fullName evidence="3">Dimer_Tnp_hAT domain-containing protein</fullName>
    </submittedName>
</protein>
<proteinExistence type="predicted"/>
<name>A0A183UXL7_TOXCA</name>
<accession>A0A183UXL7</accession>
<evidence type="ECO:0000313" key="2">
    <source>
        <dbReference type="Proteomes" id="UP000050794"/>
    </source>
</evidence>
<sequence length="561" mass="63553">MVYEMDADAECLICGKRIRSSCATNITAHMARKHPHELVAGCIATGKKKVRRVAPFRYVRVGVITWDFFLQEYSSRIPHFKPPNATNVTKAIKSEYGALVDRMKKTLANIDVLAVSVNISLPAIDSPSSDRSLVSVIADFFDPEQETFAHHLLDVVNLQKEHTSDYLMECVRTVMETYGITHKVFRFICSGGSMTRTVLAEPFKYTIANRSDDQQPLDVSNMSNEQLEQLVIKPEYGGDTQMLTASDDVVPMEFFASIDSHIPSALQTLMVVLRECFEENLFMQKLSVYVFEVLKLFTQSATLMKELILETGGKKLLFPGNTSWLTLFIAYRLVVCEKLMCPEIGAIAASLRESLKIHFAEVLHSGECGSDPIYILSTFLDRKTAFLLSNVRKATAIAVTKKMVCTYFAFFLFTLRNIRLANAISIANDRQEEVKEEGTFLESPYISLISHAIRERERAPLESTCDNVSEVEKYAAIYITWPSDENFTNGFDFWRQQKHQFPNLYVLASMCFCVPAAVSSNVTPMFAQFCTLQSISHRSDVNAELFRERVMLTFNQNLLRL</sequence>
<dbReference type="AlphaFoldDB" id="A0A183UXL7"/>
<dbReference type="Proteomes" id="UP000050794">
    <property type="component" value="Unassembled WGS sequence"/>
</dbReference>